<reference evidence="2 3" key="1">
    <citation type="journal article" date="2012" name="Eukaryot. Cell">
        <title>Draft genome sequence of CBS 2479, the standard type strain of Trichosporon asahii.</title>
        <authorList>
            <person name="Yang R.Y."/>
            <person name="Li H.T."/>
            <person name="Zhu H."/>
            <person name="Zhou G.P."/>
            <person name="Wang M."/>
            <person name="Wang L."/>
        </authorList>
    </citation>
    <scope>NUCLEOTIDE SEQUENCE [LARGE SCALE GENOMIC DNA]</scope>
    <source>
        <strain evidence="3">ATCC 90039 / CBS 2479 / JCM 2466 / KCTC 7840 / NCYC 2677 / UAMH 7654</strain>
    </source>
</reference>
<dbReference type="AlphaFoldDB" id="J6ERW5"/>
<dbReference type="OrthoDB" id="3222at2759"/>
<dbReference type="GeneID" id="25987406"/>
<accession>J6ERW5</accession>
<organism evidence="2 3">
    <name type="scientific">Trichosporon asahii var. asahii (strain ATCC 90039 / CBS 2479 / JCM 2466 / KCTC 7840 / NBRC 103889/ NCYC 2677 / UAMH 7654)</name>
    <name type="common">Yeast</name>
    <dbReference type="NCBI Taxonomy" id="1186058"/>
    <lineage>
        <taxon>Eukaryota</taxon>
        <taxon>Fungi</taxon>
        <taxon>Dikarya</taxon>
        <taxon>Basidiomycota</taxon>
        <taxon>Agaricomycotina</taxon>
        <taxon>Tremellomycetes</taxon>
        <taxon>Trichosporonales</taxon>
        <taxon>Trichosporonaceae</taxon>
        <taxon>Trichosporon</taxon>
    </lineage>
</organism>
<dbReference type="VEuPathDB" id="FungiDB:A1Q1_03893"/>
<protein>
    <submittedName>
        <fullName evidence="2">Uncharacterized protein</fullName>
    </submittedName>
</protein>
<sequence>MSDAMLPSHNGDLSANSSGHINNEKGRAADNQTTAPGDLVVKNLQLVGRDGVLPSPATGLAPGGPGRTFFSSNLPSAAARSAAYCLAAAASVRVWAGTVRDSSRPHYLEPGANGPAPAASGLDAIACLGEFVGTTLFLFFSLGGTSVALQAANSVTGNVKDGASTFNTSNLGGVTLAPSSGAHCGVPK</sequence>
<feature type="region of interest" description="Disordered" evidence="1">
    <location>
        <begin position="1"/>
        <end position="35"/>
    </location>
</feature>
<proteinExistence type="predicted"/>
<gene>
    <name evidence="2" type="ORF">A1Q1_03893</name>
</gene>
<dbReference type="EMBL" id="ALBS01000258">
    <property type="protein sequence ID" value="EJT47264.1"/>
    <property type="molecule type" value="Genomic_DNA"/>
</dbReference>
<dbReference type="KEGG" id="tasa:A1Q1_03893"/>
<evidence type="ECO:0000313" key="2">
    <source>
        <dbReference type="EMBL" id="EJT47264.1"/>
    </source>
</evidence>
<dbReference type="RefSeq" id="XP_014177793.1">
    <property type="nucleotide sequence ID" value="XM_014322318.1"/>
</dbReference>
<name>J6ERW5_TRIAS</name>
<dbReference type="Proteomes" id="UP000002748">
    <property type="component" value="Unassembled WGS sequence"/>
</dbReference>
<evidence type="ECO:0000256" key="1">
    <source>
        <dbReference type="SAM" id="MobiDB-lite"/>
    </source>
</evidence>
<feature type="compositionally biased region" description="Polar residues" evidence="1">
    <location>
        <begin position="11"/>
        <end position="21"/>
    </location>
</feature>
<dbReference type="HOGENOM" id="CLU_1442032_0_0_1"/>
<evidence type="ECO:0000313" key="3">
    <source>
        <dbReference type="Proteomes" id="UP000002748"/>
    </source>
</evidence>
<comment type="caution">
    <text evidence="2">The sequence shown here is derived from an EMBL/GenBank/DDBJ whole genome shotgun (WGS) entry which is preliminary data.</text>
</comment>